<keyword evidence="3" id="KW-1185">Reference proteome</keyword>
<evidence type="ECO:0000256" key="1">
    <source>
        <dbReference type="SAM" id="MobiDB-lite"/>
    </source>
</evidence>
<gene>
    <name evidence="2" type="ORF">AAES_51513</name>
</gene>
<accession>A0A0Q3UTW0</accession>
<dbReference type="Proteomes" id="UP000051836">
    <property type="component" value="Unassembled WGS sequence"/>
</dbReference>
<dbReference type="AlphaFoldDB" id="A0A0Q3UTW0"/>
<name>A0A0Q3UTW0_AMAAE</name>
<evidence type="ECO:0000313" key="3">
    <source>
        <dbReference type="Proteomes" id="UP000051836"/>
    </source>
</evidence>
<sequence length="114" mass="12663">MKNKIEETLRVPGDSSPLGLLYYAQFVLSSSLPAFCTYDTVAIGNSTNQKKKMSPKAVSLNPGAMPSGQQSYPVMIRWQENRQETKKLPRSDLRAELCHFNGCNGNMKIPVALQ</sequence>
<organism evidence="2 3">
    <name type="scientific">Amazona aestiva</name>
    <name type="common">Blue-fronted Amazon parrot</name>
    <dbReference type="NCBI Taxonomy" id="12930"/>
    <lineage>
        <taxon>Eukaryota</taxon>
        <taxon>Metazoa</taxon>
        <taxon>Chordata</taxon>
        <taxon>Craniata</taxon>
        <taxon>Vertebrata</taxon>
        <taxon>Euteleostomi</taxon>
        <taxon>Archelosauria</taxon>
        <taxon>Archosauria</taxon>
        <taxon>Dinosauria</taxon>
        <taxon>Saurischia</taxon>
        <taxon>Theropoda</taxon>
        <taxon>Coelurosauria</taxon>
        <taxon>Aves</taxon>
        <taxon>Neognathae</taxon>
        <taxon>Neoaves</taxon>
        <taxon>Telluraves</taxon>
        <taxon>Australaves</taxon>
        <taxon>Psittaciformes</taxon>
        <taxon>Psittacidae</taxon>
        <taxon>Amazona</taxon>
    </lineage>
</organism>
<dbReference type="EMBL" id="LMAW01001192">
    <property type="protein sequence ID" value="KQK84146.1"/>
    <property type="molecule type" value="Genomic_DNA"/>
</dbReference>
<comment type="caution">
    <text evidence="2">The sequence shown here is derived from an EMBL/GenBank/DDBJ whole genome shotgun (WGS) entry which is preliminary data.</text>
</comment>
<proteinExistence type="predicted"/>
<feature type="region of interest" description="Disordered" evidence="1">
    <location>
        <begin position="47"/>
        <end position="68"/>
    </location>
</feature>
<evidence type="ECO:0000313" key="2">
    <source>
        <dbReference type="EMBL" id="KQK84146.1"/>
    </source>
</evidence>
<protein>
    <submittedName>
        <fullName evidence="2">Uncharacterized protein</fullName>
    </submittedName>
</protein>
<reference evidence="2 3" key="1">
    <citation type="submission" date="2015-10" db="EMBL/GenBank/DDBJ databases">
        <authorList>
            <person name="Gilbert D.G."/>
        </authorList>
    </citation>
    <scope>NUCLEOTIDE SEQUENCE [LARGE SCALE GENOMIC DNA]</scope>
    <source>
        <strain evidence="2">FVVF132</strain>
    </source>
</reference>